<evidence type="ECO:0000256" key="5">
    <source>
        <dbReference type="ARBA" id="ARBA00022692"/>
    </source>
</evidence>
<evidence type="ECO:0000256" key="8">
    <source>
        <dbReference type="SAM" id="Phobius"/>
    </source>
</evidence>
<feature type="transmembrane region" description="Helical" evidence="8">
    <location>
        <begin position="327"/>
        <end position="349"/>
    </location>
</feature>
<evidence type="ECO:0000256" key="1">
    <source>
        <dbReference type="ARBA" id="ARBA00004651"/>
    </source>
</evidence>
<evidence type="ECO:0008006" key="11">
    <source>
        <dbReference type="Google" id="ProtNLM"/>
    </source>
</evidence>
<dbReference type="PANTHER" id="PTHR33908:SF11">
    <property type="entry name" value="MEMBRANE PROTEIN"/>
    <property type="match status" value="1"/>
</dbReference>
<comment type="caution">
    <text evidence="9">The sequence shown here is derived from an EMBL/GenBank/DDBJ whole genome shotgun (WGS) entry which is preliminary data.</text>
</comment>
<organism evidence="9 10">
    <name type="scientific">Alicyclobacillus cycloheptanicus</name>
    <dbReference type="NCBI Taxonomy" id="1457"/>
    <lineage>
        <taxon>Bacteria</taxon>
        <taxon>Bacillati</taxon>
        <taxon>Bacillota</taxon>
        <taxon>Bacilli</taxon>
        <taxon>Bacillales</taxon>
        <taxon>Alicyclobacillaceae</taxon>
        <taxon>Alicyclobacillus</taxon>
    </lineage>
</organism>
<feature type="transmembrane region" description="Helical" evidence="8">
    <location>
        <begin position="121"/>
        <end position="141"/>
    </location>
</feature>
<gene>
    <name evidence="9" type="ORF">J2S03_000721</name>
</gene>
<evidence type="ECO:0000256" key="3">
    <source>
        <dbReference type="ARBA" id="ARBA00022676"/>
    </source>
</evidence>
<keyword evidence="10" id="KW-1185">Reference proteome</keyword>
<dbReference type="RefSeq" id="WP_274456502.1">
    <property type="nucleotide sequence ID" value="NZ_CP067097.1"/>
</dbReference>
<keyword evidence="6 8" id="KW-1133">Transmembrane helix</keyword>
<dbReference type="EMBL" id="JAUSTP010000003">
    <property type="protein sequence ID" value="MDQ0188907.1"/>
    <property type="molecule type" value="Genomic_DNA"/>
</dbReference>
<sequence length="551" mass="62831">MTDLAKQHTWSRVIVFATVFLVECSLGWYLNVVRYDVQNDALSRVANAFYVLYSRDPHLAAIGFVWNPLPSLLELPVILFWHVYPPLVTCALAGTLLTALAAAAQTLLIVRQFQHSGLKTWHGIAVSLCLCANPFMLLYGANGMSEMIFSFFLVWCTCSFADWLRTYRARDLVRAGLALALAFLTRYEAVAFGAAMTVGVCLAAWQYGEKQFLKNPQLLGDRRFKLRNLRDERFWYTESTVLVFLLPSLYMGILWILLNWIIMGDPLYFFHSAYSNLSQSSVLQSTSSFEAMMGNPIAVARFIAERIGFFSLPYFGILVYRARRGQLFQWTTLVLTLLVASIPALQYSLLLKGASYGWLRFFFYPLPLSIAWLPYELSMPPRMGQHVRKKRRSGTESTRKWGVVTAFVCTLVVSGVAVSFAMNNSTLAPEEYDTIHQKYNITRLETTRAIAQYLNEYEPNATILMDSFSSFNVIVNVRHPKHLVITSDRDFVAALHHPVSHHVQYILVPQPDATYRFDAVNQAYPDLYAHGSRWAKLVKQFPGWRLYRVTG</sequence>
<feature type="transmembrane region" description="Helical" evidence="8">
    <location>
        <begin position="12"/>
        <end position="30"/>
    </location>
</feature>
<evidence type="ECO:0000256" key="4">
    <source>
        <dbReference type="ARBA" id="ARBA00022679"/>
    </source>
</evidence>
<keyword evidence="3" id="KW-0328">Glycosyltransferase</keyword>
<feature type="transmembrane region" description="Helical" evidence="8">
    <location>
        <begin position="401"/>
        <end position="422"/>
    </location>
</feature>
<evidence type="ECO:0000256" key="6">
    <source>
        <dbReference type="ARBA" id="ARBA00022989"/>
    </source>
</evidence>
<dbReference type="Proteomes" id="UP001232973">
    <property type="component" value="Unassembled WGS sequence"/>
</dbReference>
<feature type="transmembrane region" description="Helical" evidence="8">
    <location>
        <begin position="83"/>
        <end position="109"/>
    </location>
</feature>
<feature type="transmembrane region" description="Helical" evidence="8">
    <location>
        <begin position="241"/>
        <end position="262"/>
    </location>
</feature>
<dbReference type="InterPro" id="IPR050297">
    <property type="entry name" value="LipidA_mod_glycosyltrf_83"/>
</dbReference>
<feature type="transmembrane region" description="Helical" evidence="8">
    <location>
        <begin position="361"/>
        <end position="380"/>
    </location>
</feature>
<evidence type="ECO:0000313" key="9">
    <source>
        <dbReference type="EMBL" id="MDQ0188907.1"/>
    </source>
</evidence>
<accession>A0ABT9XF32</accession>
<keyword evidence="4" id="KW-0808">Transferase</keyword>
<dbReference type="PANTHER" id="PTHR33908">
    <property type="entry name" value="MANNOSYLTRANSFERASE YKCB-RELATED"/>
    <property type="match status" value="1"/>
</dbReference>
<protein>
    <recommendedName>
        <fullName evidence="11">Dolichyl-phosphate-mannose-protein mannosyltransferase</fullName>
    </recommendedName>
</protein>
<evidence type="ECO:0000256" key="2">
    <source>
        <dbReference type="ARBA" id="ARBA00022475"/>
    </source>
</evidence>
<proteinExistence type="predicted"/>
<comment type="subcellular location">
    <subcellularLocation>
        <location evidence="1">Cell membrane</location>
        <topology evidence="1">Multi-pass membrane protein</topology>
    </subcellularLocation>
</comment>
<keyword evidence="5 8" id="KW-0812">Transmembrane</keyword>
<evidence type="ECO:0000313" key="10">
    <source>
        <dbReference type="Proteomes" id="UP001232973"/>
    </source>
</evidence>
<feature type="transmembrane region" description="Helical" evidence="8">
    <location>
        <begin position="147"/>
        <end position="164"/>
    </location>
</feature>
<reference evidence="9 10" key="1">
    <citation type="submission" date="2023-07" db="EMBL/GenBank/DDBJ databases">
        <title>Genomic Encyclopedia of Type Strains, Phase IV (KMG-IV): sequencing the most valuable type-strain genomes for metagenomic binning, comparative biology and taxonomic classification.</title>
        <authorList>
            <person name="Goeker M."/>
        </authorList>
    </citation>
    <scope>NUCLEOTIDE SEQUENCE [LARGE SCALE GENOMIC DNA]</scope>
    <source>
        <strain evidence="9 10">DSM 4006</strain>
    </source>
</reference>
<evidence type="ECO:0000256" key="7">
    <source>
        <dbReference type="ARBA" id="ARBA00023136"/>
    </source>
</evidence>
<keyword evidence="2" id="KW-1003">Cell membrane</keyword>
<name>A0ABT9XF32_9BACL</name>
<feature type="transmembrane region" description="Helical" evidence="8">
    <location>
        <begin position="176"/>
        <end position="205"/>
    </location>
</feature>
<keyword evidence="7 8" id="KW-0472">Membrane</keyword>